<evidence type="ECO:0000313" key="6">
    <source>
        <dbReference type="Proteomes" id="UP000691718"/>
    </source>
</evidence>
<protein>
    <submittedName>
        <fullName evidence="5">(apollo) hypothetical protein</fullName>
    </submittedName>
</protein>
<sequence length="529" mass="59393">MDQCFAKQKSEARNKNNVNFCVENKDTPKSDVVVAVIQGVPVDVLIDSGSTISLISSALLKHFDCAHKPSFRILRGLGSQELETTSYVTLPIEFDGLTLEVDLFVVESKFMNTPIIVGTDVLNREGVQYVRTRDSQSLTRKATNCERVMAIQSDKSISVNTPLTGDQLQRLLDIINKFSEYFISGTATSTVNAGCMTIRLTSDTPISYRPYRMSHNEILRVREIINDLVSKGIIRESESDYASPILLVKKKDGSDRMCVDFRKLNEVTVKDRFPLPRIDDYTDRLGHNRYFTSLDMATGFHQIPVSEGSIPLTAFVTPEGHFEYLKMPYGLANTPVVYQRSISKTLRKFIDSGDVHVYIDDVLILSRTIDLGFHLLHQVLTALTEAGFSINLKKCSFLTEEIEYLGRKISQGQVRPSPSKVKALVESPEPKNVKQVRQFLGLASYFRRYIPNFAQRSACITALTKKGVEFNWGKEQQAARNDLIERLTDEPVLAVYDPSLPIEVHTDASSVGYGAILLQVHDGGHRRVL</sequence>
<evidence type="ECO:0000256" key="1">
    <source>
        <dbReference type="ARBA" id="ARBA00022842"/>
    </source>
</evidence>
<dbReference type="PROSITE" id="PS50878">
    <property type="entry name" value="RT_POL"/>
    <property type="match status" value="1"/>
</dbReference>
<dbReference type="OrthoDB" id="1430630at2759"/>
<evidence type="ECO:0000256" key="2">
    <source>
        <dbReference type="ARBA" id="ARBA00022908"/>
    </source>
</evidence>
<proteinExistence type="predicted"/>
<keyword evidence="1" id="KW-0460">Magnesium</keyword>
<dbReference type="GO" id="GO:0004190">
    <property type="term" value="F:aspartic-type endopeptidase activity"/>
    <property type="evidence" value="ECO:0007669"/>
    <property type="project" value="InterPro"/>
</dbReference>
<dbReference type="InterPro" id="IPR000477">
    <property type="entry name" value="RT_dom"/>
</dbReference>
<dbReference type="PANTHER" id="PTHR37984:SF5">
    <property type="entry name" value="PROTEIN NYNRIN-LIKE"/>
    <property type="match status" value="1"/>
</dbReference>
<dbReference type="InterPro" id="IPR001969">
    <property type="entry name" value="Aspartic_peptidase_AS"/>
</dbReference>
<dbReference type="FunFam" id="3.30.70.270:FF:000026">
    <property type="entry name" value="Transposon Ty3-G Gag-Pol polyprotein"/>
    <property type="match status" value="1"/>
</dbReference>
<accession>A0A8S3WWV0</accession>
<reference evidence="5" key="1">
    <citation type="submission" date="2021-04" db="EMBL/GenBank/DDBJ databases">
        <authorList>
            <person name="Tunstrom K."/>
        </authorList>
    </citation>
    <scope>NUCLEOTIDE SEQUENCE</scope>
</reference>
<dbReference type="GO" id="GO:0006508">
    <property type="term" value="P:proteolysis"/>
    <property type="evidence" value="ECO:0007669"/>
    <property type="project" value="InterPro"/>
</dbReference>
<keyword evidence="6" id="KW-1185">Reference proteome</keyword>
<dbReference type="AlphaFoldDB" id="A0A8S3WWV0"/>
<dbReference type="Pfam" id="PF17919">
    <property type="entry name" value="RT_RNaseH_2"/>
    <property type="match status" value="1"/>
</dbReference>
<gene>
    <name evidence="5" type="ORF">PAPOLLO_LOCUS11142</name>
</gene>
<evidence type="ECO:0000259" key="4">
    <source>
        <dbReference type="PROSITE" id="PS50878"/>
    </source>
</evidence>
<dbReference type="GO" id="GO:0015074">
    <property type="term" value="P:DNA integration"/>
    <property type="evidence" value="ECO:0007669"/>
    <property type="project" value="UniProtKB-KW"/>
</dbReference>
<feature type="domain" description="Reverse transcriptase" evidence="4">
    <location>
        <begin position="229"/>
        <end position="409"/>
    </location>
</feature>
<dbReference type="InterPro" id="IPR041577">
    <property type="entry name" value="RT_RNaseH_2"/>
</dbReference>
<evidence type="ECO:0000313" key="5">
    <source>
        <dbReference type="EMBL" id="CAG4985992.1"/>
    </source>
</evidence>
<dbReference type="EMBL" id="CAJQZP010000804">
    <property type="protein sequence ID" value="CAG4985992.1"/>
    <property type="molecule type" value="Genomic_DNA"/>
</dbReference>
<dbReference type="InterPro" id="IPR050951">
    <property type="entry name" value="Retrovirus_Pol_polyprotein"/>
</dbReference>
<organism evidence="5 6">
    <name type="scientific">Parnassius apollo</name>
    <name type="common">Apollo butterfly</name>
    <name type="synonym">Papilio apollo</name>
    <dbReference type="NCBI Taxonomy" id="110799"/>
    <lineage>
        <taxon>Eukaryota</taxon>
        <taxon>Metazoa</taxon>
        <taxon>Ecdysozoa</taxon>
        <taxon>Arthropoda</taxon>
        <taxon>Hexapoda</taxon>
        <taxon>Insecta</taxon>
        <taxon>Pterygota</taxon>
        <taxon>Neoptera</taxon>
        <taxon>Endopterygota</taxon>
        <taxon>Lepidoptera</taxon>
        <taxon>Glossata</taxon>
        <taxon>Ditrysia</taxon>
        <taxon>Papilionoidea</taxon>
        <taxon>Papilionidae</taxon>
        <taxon>Parnassiinae</taxon>
        <taxon>Parnassini</taxon>
        <taxon>Parnassius</taxon>
        <taxon>Parnassius</taxon>
    </lineage>
</organism>
<comment type="caution">
    <text evidence="5">The sequence shown here is derived from an EMBL/GenBank/DDBJ whole genome shotgun (WGS) entry which is preliminary data.</text>
</comment>
<dbReference type="CDD" id="cd00303">
    <property type="entry name" value="retropepsin_like"/>
    <property type="match status" value="1"/>
</dbReference>
<dbReference type="Pfam" id="PF08284">
    <property type="entry name" value="RVP_2"/>
    <property type="match status" value="1"/>
</dbReference>
<dbReference type="CDD" id="cd01647">
    <property type="entry name" value="RT_LTR"/>
    <property type="match status" value="1"/>
</dbReference>
<dbReference type="PANTHER" id="PTHR37984">
    <property type="entry name" value="PROTEIN CBG26694"/>
    <property type="match status" value="1"/>
</dbReference>
<dbReference type="Proteomes" id="UP000691718">
    <property type="component" value="Unassembled WGS sequence"/>
</dbReference>
<keyword evidence="2" id="KW-0229">DNA integration</keyword>
<dbReference type="Pfam" id="PF00078">
    <property type="entry name" value="RVT_1"/>
    <property type="match status" value="1"/>
</dbReference>
<name>A0A8S3WWV0_PARAO</name>
<keyword evidence="3" id="KW-0511">Multifunctional enzyme</keyword>
<dbReference type="PROSITE" id="PS00141">
    <property type="entry name" value="ASP_PROTEASE"/>
    <property type="match status" value="1"/>
</dbReference>
<evidence type="ECO:0000256" key="3">
    <source>
        <dbReference type="ARBA" id="ARBA00023268"/>
    </source>
</evidence>